<dbReference type="EMBL" id="QJTF01000003">
    <property type="protein sequence ID" value="PYE89552.1"/>
    <property type="molecule type" value="Genomic_DNA"/>
</dbReference>
<accession>A0A318T423</accession>
<gene>
    <name evidence="2" type="ORF">C7477_10359</name>
</gene>
<dbReference type="Proteomes" id="UP000247454">
    <property type="component" value="Unassembled WGS sequence"/>
</dbReference>
<comment type="caution">
    <text evidence="2">The sequence shown here is derived from an EMBL/GenBank/DDBJ whole genome shotgun (WGS) entry which is preliminary data.</text>
</comment>
<evidence type="ECO:0000256" key="1">
    <source>
        <dbReference type="SAM" id="SignalP"/>
    </source>
</evidence>
<dbReference type="PROSITE" id="PS51257">
    <property type="entry name" value="PROKAR_LIPOPROTEIN"/>
    <property type="match status" value="1"/>
</dbReference>
<proteinExistence type="predicted"/>
<name>A0A318T423_9HYPH</name>
<dbReference type="RefSeq" id="WP_110748950.1">
    <property type="nucleotide sequence ID" value="NZ_QJTF01000003.1"/>
</dbReference>
<keyword evidence="1" id="KW-0732">Signal</keyword>
<evidence type="ECO:0000313" key="3">
    <source>
        <dbReference type="Proteomes" id="UP000247454"/>
    </source>
</evidence>
<dbReference type="AlphaFoldDB" id="A0A318T423"/>
<keyword evidence="3" id="KW-1185">Reference proteome</keyword>
<protein>
    <recommendedName>
        <fullName evidence="4">Lipoprotein</fullName>
    </recommendedName>
</protein>
<dbReference type="OrthoDB" id="8456909at2"/>
<sequence length="115" mass="12209">MSQRIRLSGRFILISLSLAGLTACAGGPEFQGAPQAGAANTGAWPTFGHMPKGATTQFTAQDTQNLKSELEADQRRQQAIPAPRATTGAQVNNVRKQVQEDAAKTLEEIEKTGSN</sequence>
<feature type="signal peptide" evidence="1">
    <location>
        <begin position="1"/>
        <end position="25"/>
    </location>
</feature>
<reference evidence="2 3" key="1">
    <citation type="submission" date="2018-06" db="EMBL/GenBank/DDBJ databases">
        <title>Genomic Encyclopedia of Type Strains, Phase III (KMG-III): the genomes of soil and plant-associated and newly described type strains.</title>
        <authorList>
            <person name="Whitman W."/>
        </authorList>
    </citation>
    <scope>NUCLEOTIDE SEQUENCE [LARGE SCALE GENOMIC DNA]</scope>
    <source>
        <strain evidence="2 3">ORS 1419</strain>
    </source>
</reference>
<feature type="chain" id="PRO_5016239114" description="Lipoprotein" evidence="1">
    <location>
        <begin position="26"/>
        <end position="115"/>
    </location>
</feature>
<evidence type="ECO:0008006" key="4">
    <source>
        <dbReference type="Google" id="ProtNLM"/>
    </source>
</evidence>
<organism evidence="2 3">
    <name type="scientific">Phyllobacterium leguminum</name>
    <dbReference type="NCBI Taxonomy" id="314237"/>
    <lineage>
        <taxon>Bacteria</taxon>
        <taxon>Pseudomonadati</taxon>
        <taxon>Pseudomonadota</taxon>
        <taxon>Alphaproteobacteria</taxon>
        <taxon>Hyphomicrobiales</taxon>
        <taxon>Phyllobacteriaceae</taxon>
        <taxon>Phyllobacterium</taxon>
    </lineage>
</organism>
<evidence type="ECO:0000313" key="2">
    <source>
        <dbReference type="EMBL" id="PYE89552.1"/>
    </source>
</evidence>